<dbReference type="AlphaFoldDB" id="F6DMX4"/>
<dbReference type="PANTHER" id="PTHR33991">
    <property type="entry name" value="DNA REPAIR PROTEIN RECO"/>
    <property type="match status" value="1"/>
</dbReference>
<dbReference type="GO" id="GO:0006310">
    <property type="term" value="P:DNA recombination"/>
    <property type="evidence" value="ECO:0007669"/>
    <property type="project" value="UniProtKB-UniRule"/>
</dbReference>
<dbReference type="InterPro" id="IPR037278">
    <property type="entry name" value="ARFGAP/RecO"/>
</dbReference>
<dbReference type="SUPFAM" id="SSF50249">
    <property type="entry name" value="Nucleic acid-binding proteins"/>
    <property type="match status" value="1"/>
</dbReference>
<accession>F6DMX4</accession>
<evidence type="ECO:0000256" key="1">
    <source>
        <dbReference type="ARBA" id="ARBA00007452"/>
    </source>
</evidence>
<keyword evidence="3 7" id="KW-0227">DNA damage</keyword>
<dbReference type="GO" id="GO:0043590">
    <property type="term" value="C:bacterial nucleoid"/>
    <property type="evidence" value="ECO:0007669"/>
    <property type="project" value="TreeGrafter"/>
</dbReference>
<organism evidence="10 11">
    <name type="scientific">Desulforamulus ruminis (strain ATCC 23193 / DSM 2154 / NCIMB 8452 / DL)</name>
    <name type="common">Desulfotomaculum ruminis</name>
    <dbReference type="NCBI Taxonomy" id="696281"/>
    <lineage>
        <taxon>Bacteria</taxon>
        <taxon>Bacillati</taxon>
        <taxon>Bacillota</taxon>
        <taxon>Clostridia</taxon>
        <taxon>Eubacteriales</taxon>
        <taxon>Peptococcaceae</taxon>
        <taxon>Desulforamulus</taxon>
    </lineage>
</organism>
<dbReference type="InterPro" id="IPR042242">
    <property type="entry name" value="RecO_C"/>
</dbReference>
<dbReference type="RefSeq" id="WP_013841203.1">
    <property type="nucleotide sequence ID" value="NC_015589.1"/>
</dbReference>
<comment type="function">
    <text evidence="7">Involved in DNA repair and RecF pathway recombination.</text>
</comment>
<dbReference type="PANTHER" id="PTHR33991:SF1">
    <property type="entry name" value="DNA REPAIR PROTEIN RECO"/>
    <property type="match status" value="1"/>
</dbReference>
<keyword evidence="4 7" id="KW-0233">DNA recombination</keyword>
<dbReference type="InterPro" id="IPR022572">
    <property type="entry name" value="DNA_rep/recomb_RecO_N"/>
</dbReference>
<dbReference type="KEGG" id="dru:Desru_1157"/>
<evidence type="ECO:0000256" key="7">
    <source>
        <dbReference type="HAMAP-Rule" id="MF_00201"/>
    </source>
</evidence>
<dbReference type="InterPro" id="IPR003717">
    <property type="entry name" value="RecO"/>
</dbReference>
<dbReference type="NCBIfam" id="TIGR00613">
    <property type="entry name" value="reco"/>
    <property type="match status" value="1"/>
</dbReference>
<dbReference type="InterPro" id="IPR012340">
    <property type="entry name" value="NA-bd_OB-fold"/>
</dbReference>
<dbReference type="OrthoDB" id="9797083at2"/>
<dbReference type="EMBL" id="CP002780">
    <property type="protein sequence ID" value="AEG59432.1"/>
    <property type="molecule type" value="Genomic_DNA"/>
</dbReference>
<feature type="domain" description="DNA replication/recombination mediator RecO N-terminal" evidence="9">
    <location>
        <begin position="1"/>
        <end position="79"/>
    </location>
</feature>
<dbReference type="eggNOG" id="COG1381">
    <property type="taxonomic scope" value="Bacteria"/>
</dbReference>
<dbReference type="SUPFAM" id="SSF57863">
    <property type="entry name" value="ArfGap/RecO-like zinc finger"/>
    <property type="match status" value="1"/>
</dbReference>
<dbReference type="Gene3D" id="1.20.1440.120">
    <property type="entry name" value="Recombination protein O, C-terminal domain"/>
    <property type="match status" value="1"/>
</dbReference>
<protein>
    <recommendedName>
        <fullName evidence="2 7">DNA repair protein RecO</fullName>
    </recommendedName>
    <alternativeName>
        <fullName evidence="6 7">Recombination protein O</fullName>
    </alternativeName>
</protein>
<name>F6DMX4_DESRL</name>
<evidence type="ECO:0000256" key="4">
    <source>
        <dbReference type="ARBA" id="ARBA00023172"/>
    </source>
</evidence>
<reference evidence="10 11" key="2">
    <citation type="journal article" date="2012" name="Stand. Genomic Sci.">
        <title>Complete genome sequence of the sulfate-reducing firmicute Desulfotomaculum ruminis type strain (DL(T)).</title>
        <authorList>
            <person name="Spring S."/>
            <person name="Visser M."/>
            <person name="Lu M."/>
            <person name="Copeland A."/>
            <person name="Lapidus A."/>
            <person name="Lucas S."/>
            <person name="Cheng J.F."/>
            <person name="Han C."/>
            <person name="Tapia R."/>
            <person name="Goodwin L.A."/>
            <person name="Pitluck S."/>
            <person name="Ivanova N."/>
            <person name="Land M."/>
            <person name="Hauser L."/>
            <person name="Larimer F."/>
            <person name="Rohde M."/>
            <person name="Goker M."/>
            <person name="Detter J.C."/>
            <person name="Kyrpides N.C."/>
            <person name="Woyke T."/>
            <person name="Schaap P.J."/>
            <person name="Plugge C.M."/>
            <person name="Muyzer G."/>
            <person name="Kuever J."/>
            <person name="Pereira I.A."/>
            <person name="Parshina S.N."/>
            <person name="Bernier-Latmani R."/>
            <person name="Stams A.J."/>
            <person name="Klenk H.P."/>
        </authorList>
    </citation>
    <scope>NUCLEOTIDE SEQUENCE [LARGE SCALE GENOMIC DNA]</scope>
    <source>
        <strain evidence="11">ATCC 23193 / DSM 2154 / NCIB 8452 / DL</strain>
    </source>
</reference>
<dbReference type="Pfam" id="PF11967">
    <property type="entry name" value="RecO_N"/>
    <property type="match status" value="1"/>
</dbReference>
<reference evidence="11" key="1">
    <citation type="submission" date="2011-05" db="EMBL/GenBank/DDBJ databases">
        <title>Complete sequence of Desulfotomaculum ruminis DSM 2154.</title>
        <authorList>
            <person name="Lucas S."/>
            <person name="Copeland A."/>
            <person name="Lapidus A."/>
            <person name="Cheng J.-F."/>
            <person name="Goodwin L."/>
            <person name="Pitluck S."/>
            <person name="Lu M."/>
            <person name="Detter J.C."/>
            <person name="Han C."/>
            <person name="Tapia R."/>
            <person name="Land M."/>
            <person name="Hauser L."/>
            <person name="Kyrpides N."/>
            <person name="Ivanova N."/>
            <person name="Mikhailova N."/>
            <person name="Pagani I."/>
            <person name="Stams A.J.M."/>
            <person name="Plugge C.M."/>
            <person name="Muyzer G."/>
            <person name="Kuever J."/>
            <person name="Parshina S.N."/>
            <person name="Ivanova A.E."/>
            <person name="Nazina T.N."/>
            <person name="Brambilla E."/>
            <person name="Spring S."/>
            <person name="Klenk H.-P."/>
            <person name="Woyke T."/>
        </authorList>
    </citation>
    <scope>NUCLEOTIDE SEQUENCE [LARGE SCALE GENOMIC DNA]</scope>
    <source>
        <strain evidence="11">ATCC 23193 / DSM 2154 / NCIB 8452 / DL</strain>
    </source>
</reference>
<evidence type="ECO:0000256" key="3">
    <source>
        <dbReference type="ARBA" id="ARBA00022763"/>
    </source>
</evidence>
<keyword evidence="5 7" id="KW-0234">DNA repair</keyword>
<dbReference type="Gene3D" id="2.40.50.140">
    <property type="entry name" value="Nucleic acid-binding proteins"/>
    <property type="match status" value="1"/>
</dbReference>
<comment type="similarity">
    <text evidence="1 7">Belongs to the RecO family.</text>
</comment>
<sequence>MKTYKVDAVVLKSRDMREADKILTLYSVQRGKQRVVAHGAAKPNSRKRGAVQPFCYSSFMLHRGRELDSISQADLLDAFPDLRGDLDRLTAAAYVADLLDGFTGEGEANPYLFGLLLGTLHLVSGGHREMALRAFEAKLMELAGFKPELEHCSACGASLVETKLWFSSRQGGLLCRECAGMENKTQIFNRGTLESLKILYRWELSKLHQLKLPEMLRKELKALLGAYIEYYLEKRLKSADFLEQLYKNNPGGGTNNTKDLKGGPSGDQ</sequence>
<gene>
    <name evidence="7" type="primary">recO</name>
    <name evidence="10" type="ordered locus">Desru_1157</name>
</gene>
<keyword evidence="11" id="KW-1185">Reference proteome</keyword>
<evidence type="ECO:0000256" key="8">
    <source>
        <dbReference type="SAM" id="MobiDB-lite"/>
    </source>
</evidence>
<evidence type="ECO:0000313" key="11">
    <source>
        <dbReference type="Proteomes" id="UP000009234"/>
    </source>
</evidence>
<evidence type="ECO:0000313" key="10">
    <source>
        <dbReference type="EMBL" id="AEG59432.1"/>
    </source>
</evidence>
<evidence type="ECO:0000256" key="2">
    <source>
        <dbReference type="ARBA" id="ARBA00021310"/>
    </source>
</evidence>
<dbReference type="Pfam" id="PF02565">
    <property type="entry name" value="RecO_C"/>
    <property type="match status" value="1"/>
</dbReference>
<dbReference type="HOGENOM" id="CLU_066632_4_0_9"/>
<dbReference type="GO" id="GO:0006302">
    <property type="term" value="P:double-strand break repair"/>
    <property type="evidence" value="ECO:0007669"/>
    <property type="project" value="TreeGrafter"/>
</dbReference>
<evidence type="ECO:0000256" key="6">
    <source>
        <dbReference type="ARBA" id="ARBA00033409"/>
    </source>
</evidence>
<dbReference type="STRING" id="696281.Desru_1157"/>
<dbReference type="HAMAP" id="MF_00201">
    <property type="entry name" value="RecO"/>
    <property type="match status" value="1"/>
</dbReference>
<evidence type="ECO:0000256" key="5">
    <source>
        <dbReference type="ARBA" id="ARBA00023204"/>
    </source>
</evidence>
<dbReference type="Proteomes" id="UP000009234">
    <property type="component" value="Chromosome"/>
</dbReference>
<proteinExistence type="inferred from homology"/>
<feature type="region of interest" description="Disordered" evidence="8">
    <location>
        <begin position="248"/>
        <end position="268"/>
    </location>
</feature>
<evidence type="ECO:0000259" key="9">
    <source>
        <dbReference type="Pfam" id="PF11967"/>
    </source>
</evidence>